<organism evidence="2 3">
    <name type="scientific">Deinococcus lacus</name>
    <dbReference type="NCBI Taxonomy" id="392561"/>
    <lineage>
        <taxon>Bacteria</taxon>
        <taxon>Thermotogati</taxon>
        <taxon>Deinococcota</taxon>
        <taxon>Deinococci</taxon>
        <taxon>Deinococcales</taxon>
        <taxon>Deinococcaceae</taxon>
        <taxon>Deinococcus</taxon>
    </lineage>
</organism>
<dbReference type="EMBL" id="JBHSWD010000001">
    <property type="protein sequence ID" value="MFC6590999.1"/>
    <property type="molecule type" value="Genomic_DNA"/>
</dbReference>
<evidence type="ECO:0000313" key="2">
    <source>
        <dbReference type="EMBL" id="MFC6590999.1"/>
    </source>
</evidence>
<dbReference type="Proteomes" id="UP001596297">
    <property type="component" value="Unassembled WGS sequence"/>
</dbReference>
<accession>A0ABW1YA34</accession>
<dbReference type="Pfam" id="PF10646">
    <property type="entry name" value="Germane"/>
    <property type="match status" value="1"/>
</dbReference>
<dbReference type="SMART" id="SM00909">
    <property type="entry name" value="Germane"/>
    <property type="match status" value="1"/>
</dbReference>
<evidence type="ECO:0000259" key="1">
    <source>
        <dbReference type="SMART" id="SM00909"/>
    </source>
</evidence>
<reference evidence="3" key="1">
    <citation type="journal article" date="2019" name="Int. J. Syst. Evol. Microbiol.">
        <title>The Global Catalogue of Microorganisms (GCM) 10K type strain sequencing project: providing services to taxonomists for standard genome sequencing and annotation.</title>
        <authorList>
            <consortium name="The Broad Institute Genomics Platform"/>
            <consortium name="The Broad Institute Genome Sequencing Center for Infectious Disease"/>
            <person name="Wu L."/>
            <person name="Ma J."/>
        </authorList>
    </citation>
    <scope>NUCLEOTIDE SEQUENCE [LARGE SCALE GENOMIC DNA]</scope>
    <source>
        <strain evidence="3">CGMCC 1.15772</strain>
    </source>
</reference>
<name>A0ABW1YA34_9DEIO</name>
<dbReference type="InterPro" id="IPR019606">
    <property type="entry name" value="GerMN"/>
</dbReference>
<feature type="domain" description="GerMN" evidence="1">
    <location>
        <begin position="83"/>
        <end position="169"/>
    </location>
</feature>
<comment type="caution">
    <text evidence="2">The sequence shown here is derived from an EMBL/GenBank/DDBJ whole genome shotgun (WGS) entry which is preliminary data.</text>
</comment>
<dbReference type="RefSeq" id="WP_380082005.1">
    <property type="nucleotide sequence ID" value="NZ_JBHSWD010000001.1"/>
</dbReference>
<protein>
    <submittedName>
        <fullName evidence="2">GerMN domain-containing protein</fullName>
    </submittedName>
</protein>
<sequence>MMVLRSLFSFFNVVALLLLAAAYFGLQWVSKPPQAAAAPHYSLSEREPVKFIVYFTDSGVQELRPESRSVPVVAGESNLLGTAQAALTVWAAGPTQDGSVAVVPQGLPTPEVWMRGEHYYVSLPGAYRKIGYGVSGEHMMLCSLTRTLLEKNGLDVTFLVDRKNVETLGALDLREPFHRQDCADKPKG</sequence>
<proteinExistence type="predicted"/>
<keyword evidence="3" id="KW-1185">Reference proteome</keyword>
<gene>
    <name evidence="2" type="ORF">ACFP81_02450</name>
</gene>
<evidence type="ECO:0000313" key="3">
    <source>
        <dbReference type="Proteomes" id="UP001596297"/>
    </source>
</evidence>